<keyword evidence="7" id="KW-1185">Reference proteome</keyword>
<dbReference type="Gene3D" id="1.10.357.10">
    <property type="entry name" value="Tetracycline Repressor, domain 2"/>
    <property type="match status" value="1"/>
</dbReference>
<feature type="DNA-binding region" description="H-T-H motif" evidence="4">
    <location>
        <begin position="33"/>
        <end position="52"/>
    </location>
</feature>
<evidence type="ECO:0000256" key="1">
    <source>
        <dbReference type="ARBA" id="ARBA00023015"/>
    </source>
</evidence>
<protein>
    <submittedName>
        <fullName evidence="6">TetR/AcrR family transcriptional regulator</fullName>
    </submittedName>
</protein>
<accession>A0ABP6PFM0</accession>
<dbReference type="PANTHER" id="PTHR30055:SF234">
    <property type="entry name" value="HTH-TYPE TRANSCRIPTIONAL REGULATOR BETI"/>
    <property type="match status" value="1"/>
</dbReference>
<dbReference type="Pfam" id="PF00440">
    <property type="entry name" value="TetR_N"/>
    <property type="match status" value="1"/>
</dbReference>
<evidence type="ECO:0000256" key="3">
    <source>
        <dbReference type="ARBA" id="ARBA00023163"/>
    </source>
</evidence>
<evidence type="ECO:0000313" key="6">
    <source>
        <dbReference type="EMBL" id="GAA3176621.1"/>
    </source>
</evidence>
<dbReference type="SUPFAM" id="SSF46689">
    <property type="entry name" value="Homeodomain-like"/>
    <property type="match status" value="1"/>
</dbReference>
<keyword evidence="1" id="KW-0805">Transcription regulation</keyword>
<evidence type="ECO:0000256" key="2">
    <source>
        <dbReference type="ARBA" id="ARBA00023125"/>
    </source>
</evidence>
<dbReference type="EMBL" id="BAAAVV010000008">
    <property type="protein sequence ID" value="GAA3176621.1"/>
    <property type="molecule type" value="Genomic_DNA"/>
</dbReference>
<dbReference type="InterPro" id="IPR009057">
    <property type="entry name" value="Homeodomain-like_sf"/>
</dbReference>
<dbReference type="PANTHER" id="PTHR30055">
    <property type="entry name" value="HTH-TYPE TRANSCRIPTIONAL REGULATOR RUTR"/>
    <property type="match status" value="1"/>
</dbReference>
<dbReference type="InterPro" id="IPR001647">
    <property type="entry name" value="HTH_TetR"/>
</dbReference>
<dbReference type="InterPro" id="IPR025996">
    <property type="entry name" value="MT1864/Rv1816-like_C"/>
</dbReference>
<organism evidence="6 7">
    <name type="scientific">Blastococcus jejuensis</name>
    <dbReference type="NCBI Taxonomy" id="351224"/>
    <lineage>
        <taxon>Bacteria</taxon>
        <taxon>Bacillati</taxon>
        <taxon>Actinomycetota</taxon>
        <taxon>Actinomycetes</taxon>
        <taxon>Geodermatophilales</taxon>
        <taxon>Geodermatophilaceae</taxon>
        <taxon>Blastococcus</taxon>
    </lineage>
</organism>
<evidence type="ECO:0000313" key="7">
    <source>
        <dbReference type="Proteomes" id="UP001499924"/>
    </source>
</evidence>
<name>A0ABP6PFM0_9ACTN</name>
<feature type="domain" description="HTH tetR-type" evidence="5">
    <location>
        <begin position="10"/>
        <end position="70"/>
    </location>
</feature>
<comment type="caution">
    <text evidence="6">The sequence shown here is derived from an EMBL/GenBank/DDBJ whole genome shotgun (WGS) entry which is preliminary data.</text>
</comment>
<dbReference type="PROSITE" id="PS50977">
    <property type="entry name" value="HTH_TETR_2"/>
    <property type="match status" value="1"/>
</dbReference>
<reference evidence="7" key="1">
    <citation type="journal article" date="2019" name="Int. J. Syst. Evol. Microbiol.">
        <title>The Global Catalogue of Microorganisms (GCM) 10K type strain sequencing project: providing services to taxonomists for standard genome sequencing and annotation.</title>
        <authorList>
            <consortium name="The Broad Institute Genomics Platform"/>
            <consortium name="The Broad Institute Genome Sequencing Center for Infectious Disease"/>
            <person name="Wu L."/>
            <person name="Ma J."/>
        </authorList>
    </citation>
    <scope>NUCLEOTIDE SEQUENCE [LARGE SCALE GENOMIC DNA]</scope>
    <source>
        <strain evidence="7">JCM 15614</strain>
    </source>
</reference>
<keyword evidence="2 4" id="KW-0238">DNA-binding</keyword>
<dbReference type="Proteomes" id="UP001499924">
    <property type="component" value="Unassembled WGS sequence"/>
</dbReference>
<dbReference type="SUPFAM" id="SSF48498">
    <property type="entry name" value="Tetracyclin repressor-like, C-terminal domain"/>
    <property type="match status" value="1"/>
</dbReference>
<dbReference type="Pfam" id="PF13305">
    <property type="entry name" value="TetR_C_33"/>
    <property type="match status" value="1"/>
</dbReference>
<proteinExistence type="predicted"/>
<evidence type="ECO:0000259" key="5">
    <source>
        <dbReference type="PROSITE" id="PS50977"/>
    </source>
</evidence>
<sequence>MTDRRAARYAATRAEILAAAWRLARERGLGGWALRDVAEAVGMRTPSLYVYVAGKNDLYDAMFADGNAELLRRVEAAEADVAARELPAAEVLRVAARLYVDFCVEDPARYELLFLRTIPGFEPSEPSYALAREVLDRMVPVLAAAGAGAPEQVDLWTALVGGLAAQQVSNDPGGDRWRRLVDRAVDMFAAAELPPRG</sequence>
<dbReference type="RefSeq" id="WP_344690073.1">
    <property type="nucleotide sequence ID" value="NZ_BAAAVV010000008.1"/>
</dbReference>
<gene>
    <name evidence="6" type="ORF">GCM10010531_32860</name>
</gene>
<dbReference type="InterPro" id="IPR050109">
    <property type="entry name" value="HTH-type_TetR-like_transc_reg"/>
</dbReference>
<keyword evidence="3" id="KW-0804">Transcription</keyword>
<dbReference type="InterPro" id="IPR036271">
    <property type="entry name" value="Tet_transcr_reg_TetR-rel_C_sf"/>
</dbReference>
<evidence type="ECO:0000256" key="4">
    <source>
        <dbReference type="PROSITE-ProRule" id="PRU00335"/>
    </source>
</evidence>